<keyword evidence="3" id="KW-1185">Reference proteome</keyword>
<dbReference type="RefSeq" id="WP_136335913.1">
    <property type="nucleotide sequence ID" value="NZ_QXMP01000008.1"/>
</dbReference>
<dbReference type="AlphaFoldDB" id="A0A4S3M0K2"/>
<sequence>MKYKLITAAFLLFFGFTQAQSTEEEAVKQVVVDFFEAFHKQDTAALRAMALPDSHMESIGKDEEGKIMLRKSTYDEFLGRIAGISPDMEFKEELTDYIVKVDGAMANAWTPYKFWINGELSHCGVNSFQMIKQDDTWRIFYIVDTRRREGCE</sequence>
<dbReference type="SUPFAM" id="SSF54427">
    <property type="entry name" value="NTF2-like"/>
    <property type="match status" value="1"/>
</dbReference>
<name>A0A4S3M0K2_9FLAO</name>
<dbReference type="EMBL" id="SSMC01000002">
    <property type="protein sequence ID" value="THD67708.1"/>
    <property type="molecule type" value="Genomic_DNA"/>
</dbReference>
<protein>
    <submittedName>
        <fullName evidence="2">Nuclear transport factor 2 family protein</fullName>
    </submittedName>
</protein>
<comment type="caution">
    <text evidence="2">The sequence shown here is derived from an EMBL/GenBank/DDBJ whole genome shotgun (WGS) entry which is preliminary data.</text>
</comment>
<keyword evidence="1" id="KW-0732">Signal</keyword>
<dbReference type="Proteomes" id="UP000305939">
    <property type="component" value="Unassembled WGS sequence"/>
</dbReference>
<feature type="signal peptide" evidence="1">
    <location>
        <begin position="1"/>
        <end position="19"/>
    </location>
</feature>
<dbReference type="OrthoDB" id="117186at2"/>
<dbReference type="InterPro" id="IPR032710">
    <property type="entry name" value="NTF2-like_dom_sf"/>
</dbReference>
<dbReference type="Gene3D" id="3.10.450.50">
    <property type="match status" value="1"/>
</dbReference>
<evidence type="ECO:0000256" key="1">
    <source>
        <dbReference type="SAM" id="SignalP"/>
    </source>
</evidence>
<reference evidence="2 3" key="1">
    <citation type="submission" date="2019-04" db="EMBL/GenBank/DDBJ databases">
        <title>Draft genome sequence of Robertkochia marina CC-AMO-30D.</title>
        <authorList>
            <person name="Hameed A."/>
            <person name="Lin S.-Y."/>
            <person name="Shahina M."/>
            <person name="Lai W.-A."/>
            <person name="Young C.-C."/>
        </authorList>
    </citation>
    <scope>NUCLEOTIDE SEQUENCE [LARGE SCALE GENOMIC DNA]</scope>
    <source>
        <strain evidence="2 3">CC-AMO-30D</strain>
    </source>
</reference>
<evidence type="ECO:0000313" key="3">
    <source>
        <dbReference type="Proteomes" id="UP000305939"/>
    </source>
</evidence>
<evidence type="ECO:0000313" key="2">
    <source>
        <dbReference type="EMBL" id="THD67708.1"/>
    </source>
</evidence>
<gene>
    <name evidence="2" type="ORF">E7Z59_08615</name>
</gene>
<organism evidence="2 3">
    <name type="scientific">Robertkochia marina</name>
    <dbReference type="NCBI Taxonomy" id="1227945"/>
    <lineage>
        <taxon>Bacteria</taxon>
        <taxon>Pseudomonadati</taxon>
        <taxon>Bacteroidota</taxon>
        <taxon>Flavobacteriia</taxon>
        <taxon>Flavobacteriales</taxon>
        <taxon>Flavobacteriaceae</taxon>
        <taxon>Robertkochia</taxon>
    </lineage>
</organism>
<proteinExistence type="predicted"/>
<feature type="chain" id="PRO_5020570203" evidence="1">
    <location>
        <begin position="20"/>
        <end position="152"/>
    </location>
</feature>
<accession>A0A4S3M0K2</accession>